<protein>
    <submittedName>
        <fullName evidence="2">(rape) hypothetical protein</fullName>
    </submittedName>
</protein>
<proteinExistence type="predicted"/>
<feature type="transmembrane region" description="Helical" evidence="1">
    <location>
        <begin position="89"/>
        <end position="113"/>
    </location>
</feature>
<feature type="transmembrane region" description="Helical" evidence="1">
    <location>
        <begin position="154"/>
        <end position="176"/>
    </location>
</feature>
<reference evidence="2" key="1">
    <citation type="submission" date="2021-01" db="EMBL/GenBank/DDBJ databases">
        <authorList>
            <consortium name="Genoscope - CEA"/>
            <person name="William W."/>
        </authorList>
    </citation>
    <scope>NUCLEOTIDE SEQUENCE</scope>
</reference>
<gene>
    <name evidence="2" type="ORF">DARMORV10_C06P43670.1</name>
</gene>
<keyword evidence="1" id="KW-0472">Membrane</keyword>
<organism evidence="2">
    <name type="scientific">Brassica napus</name>
    <name type="common">Rape</name>
    <dbReference type="NCBI Taxonomy" id="3708"/>
    <lineage>
        <taxon>Eukaryota</taxon>
        <taxon>Viridiplantae</taxon>
        <taxon>Streptophyta</taxon>
        <taxon>Embryophyta</taxon>
        <taxon>Tracheophyta</taxon>
        <taxon>Spermatophyta</taxon>
        <taxon>Magnoliopsida</taxon>
        <taxon>eudicotyledons</taxon>
        <taxon>Gunneridae</taxon>
        <taxon>Pentapetalae</taxon>
        <taxon>rosids</taxon>
        <taxon>malvids</taxon>
        <taxon>Brassicales</taxon>
        <taxon>Brassicaceae</taxon>
        <taxon>Brassiceae</taxon>
        <taxon>Brassica</taxon>
    </lineage>
</organism>
<name>A0A816QM31_BRANA</name>
<keyword evidence="1" id="KW-1133">Transmembrane helix</keyword>
<dbReference type="EMBL" id="HG994370">
    <property type="protein sequence ID" value="CAF2063637.1"/>
    <property type="molecule type" value="Genomic_DNA"/>
</dbReference>
<keyword evidence="1" id="KW-0812">Transmembrane</keyword>
<sequence length="177" mass="19271">MVSNLLVIVCLGKPMIVRKSKGCSYRKDETQAPAMSTIMFVSLSNSPMVSEKKIVSTASLSCLPIILFSGSLEIHLVSRVSIVGSRADLIRLMGYLASVGFLPLFQTLSLGYFKVVSDYLKLSRAAVSRIQVKIICGSLYYEQLSPYNTSIPCFIVLVLLLFILSSSIPPVVIVVAS</sequence>
<evidence type="ECO:0000256" key="1">
    <source>
        <dbReference type="SAM" id="Phobius"/>
    </source>
</evidence>
<feature type="transmembrane region" description="Helical" evidence="1">
    <location>
        <begin position="54"/>
        <end position="77"/>
    </location>
</feature>
<accession>A0A816QM31</accession>
<evidence type="ECO:0000313" key="2">
    <source>
        <dbReference type="EMBL" id="CAF2063637.1"/>
    </source>
</evidence>
<dbReference type="Proteomes" id="UP001295469">
    <property type="component" value="Chromosome C06"/>
</dbReference>
<dbReference type="AlphaFoldDB" id="A0A816QM31"/>